<dbReference type="Pfam" id="PF07678">
    <property type="entry name" value="TED_complement"/>
    <property type="match status" value="1"/>
</dbReference>
<dbReference type="PANTHER" id="PTHR40094:SF1">
    <property type="entry name" value="UBIQUITIN DOMAIN-CONTAINING PROTEIN"/>
    <property type="match status" value="1"/>
</dbReference>
<dbReference type="InterPro" id="IPR051802">
    <property type="entry name" value="YfhM-like"/>
</dbReference>
<dbReference type="Gene3D" id="1.50.10.20">
    <property type="match status" value="1"/>
</dbReference>
<dbReference type="InterPro" id="IPR011625">
    <property type="entry name" value="A2M_N_BRD"/>
</dbReference>
<feature type="domain" description="Alpha-2-macroglobulin" evidence="3">
    <location>
        <begin position="1048"/>
        <end position="1138"/>
    </location>
</feature>
<dbReference type="EMBL" id="PFLW01000041">
    <property type="protein sequence ID" value="PIY89226.1"/>
    <property type="molecule type" value="Genomic_DNA"/>
</dbReference>
<evidence type="ECO:0000313" key="4">
    <source>
        <dbReference type="EMBL" id="PIY89226.1"/>
    </source>
</evidence>
<sequence length="1773" mass="205647">KDITAESERTKWAAPDFFDPQGKLWVSFYEEIALEKSKIIVPKLKEIGYGEKCKDEEQTISKNIECEKIPDKKRIYLTFRSKEISLGERLEINFERVLNIEGLKINPEPIRKYIDTYPKFEVLRTRPSENSTGAKLTEFIFCTNSPILQLEKEDFEKHIKSNLPFEMNYWGSSIRVRLSASYNSPCRVGEFYTEISYGLMPLSDYKLDFELEDVFVQKLTYSLQFTTGEMPGEYLNFYHLQRNYNVTSPEKTRLTFVAQNMEYVNLEICKLNPLNFLYYLEGKPKYYESYISNCQEIVRDKIELPERYWLKNYFQVDIGDYFEEPLGHYILTFSHPDYKAKWWEEGRSIYRQVFERSYLTITDLSVVEKRINPQAATYGAEKALGASELENLKNLYWVTDLETLNPVAGAEIRLYRQTQTKPLQLDFANSFTTDFQGIALADVLYNLRGVIIAKGKDSTVIPSGESKIDWASSAYLAQKIYLYTDKPIYRPSQEVFLKGIFRIGYDGDYEIYQDRKINLKVFNSKNDEILSKDLEISDFGTFDTSLILDKDTPLGTYRVCAERYSCIYFDVQEYVPAAFEVNLTADKEEYISKDTVHLKVASNYYFGVPLEGGEVEYTISSQNYYFDRYSDGYFNFGQRWYYWPPYNYGEKFLLRGKTFLDEKGKAEISQELDFEKLFKEKEERKSKIIVVNLTVKNSQGQSVSGQKSFIVHAGEFYLGLNADSYFLSKDQEFNFRVKSVDLQGQEIRTRNISLDIYKRDWIYSKRQEADGGYSYNWEEKRELVQTFKFDTDSNGNYAQKLKIGKEGSYIAEASARDQRENLVSSSYSFYVTGPGQVSVKPTKDTELEIEAEKTELKVGEEGKIIIKSPYSRAKALICLERGKIFEYQIRDIQQNLYQYNFTAKSEYIPNVFVSVTLLSPTPEVKFGKVEFKINTEEKELDIEVSSNKRYYLPGERVSLDITARDWRDRPVLTELSVAVVDLSILALKGNPKKNPLIFFYGGFPLTVQTSSNLKNILVETEIPTKGGGGMADEAVELARKKRGIFKETAFWQAVIRTDDFGKAKIEFTLPDNLTTWQTETLGITKDTKIGVNYQEFTTRKELMVVPLKPRFVVPGDTFYIGGKIFNQSGDTQGIDLQFSSQTLELLEKKAKKEITLKPDETQTLYFQVAAPSSFETGEHRFILSAKTDGLEDTVEQTIAITKNDTYETTATCNYTSEEAVREYVFLPDNVVKNKGELSIKSSATLAVFLSDALNYLLGYPYGCSEQIASRLNAIAVVKKGLNLPNLGDKLKLEKIQYQGKEYTIDEVVEIGLSKLYNLQKSDGGFSYWEYGESNFYLTLHVTDTLNNLSQAGYEINQNSLQRAADYLYQKITTDYRLYQNKNTVILTAYTLFNLPNFTKDEALREKIISIANDNLFINEQISNSSLPYLAILLTKGNFAEYFKNKVFQVLENRIDIDSRGAFLETNKNFLWYYYETPIKNTALLLKALSADERDIKVLDKVVRWILNSKKKDGAWGSTNNTVTVIDAFSDFLEWRRETESDFTLALEINNRKEGEYRFYEETILDQFRKEVPLRDLKFNQLNTVDFLKENHNDLPNNLYYDMSLKYFLPAEQIPPRDEGFSITREFYNVDDEENKNPLKEAKVGDVLRAHLEITVPAVRNFAMVEDYIPAGFEIVNLELETEQKSLLLKERDDPQYDYYYWRYNDRTLRPDFKELHDDRAFLFKENLSPGVYEFDYYVRALTKGKFTHLPAVVSEMYFPENFGRTPGGYFEIK</sequence>
<dbReference type="SMART" id="SM01360">
    <property type="entry name" value="A2M"/>
    <property type="match status" value="1"/>
</dbReference>
<feature type="domain" description="Alpha-2-macroglobulin bait region" evidence="2">
    <location>
        <begin position="847"/>
        <end position="987"/>
    </location>
</feature>
<dbReference type="Pfam" id="PF17962">
    <property type="entry name" value="bMG6"/>
    <property type="match status" value="1"/>
</dbReference>
<dbReference type="InterPro" id="IPR001599">
    <property type="entry name" value="Macroglobln_a2"/>
</dbReference>
<dbReference type="GO" id="GO:0005615">
    <property type="term" value="C:extracellular space"/>
    <property type="evidence" value="ECO:0007669"/>
    <property type="project" value="InterPro"/>
</dbReference>
<dbReference type="InterPro" id="IPR002890">
    <property type="entry name" value="MG2"/>
</dbReference>
<accession>A0A2M7R741</accession>
<name>A0A2M7R741_9BACT</name>
<dbReference type="InterPro" id="IPR011626">
    <property type="entry name" value="Alpha-macroglobulin_TED"/>
</dbReference>
<dbReference type="InterPro" id="IPR047565">
    <property type="entry name" value="Alpha-macroglob_thiol-ester_cl"/>
</dbReference>
<dbReference type="SUPFAM" id="SSF48239">
    <property type="entry name" value="Terpenoid cyclases/Protein prenyltransferases"/>
    <property type="match status" value="1"/>
</dbReference>
<dbReference type="Pfam" id="PF01835">
    <property type="entry name" value="MG2"/>
    <property type="match status" value="1"/>
</dbReference>
<feature type="non-terminal residue" evidence="4">
    <location>
        <position position="1"/>
    </location>
</feature>
<dbReference type="PANTHER" id="PTHR40094">
    <property type="entry name" value="ALPHA-2-MACROGLOBULIN HOMOLOG"/>
    <property type="match status" value="1"/>
</dbReference>
<dbReference type="Gene3D" id="2.20.130.20">
    <property type="match status" value="1"/>
</dbReference>
<dbReference type="SMART" id="SM01419">
    <property type="entry name" value="Thiol-ester_cl"/>
    <property type="match status" value="1"/>
</dbReference>
<reference evidence="5" key="1">
    <citation type="submission" date="2017-09" db="EMBL/GenBank/DDBJ databases">
        <title>Depth-based differentiation of microbial function through sediment-hosted aquifers and enrichment of novel symbionts in the deep terrestrial subsurface.</title>
        <authorList>
            <person name="Probst A.J."/>
            <person name="Ladd B."/>
            <person name="Jarett J.K."/>
            <person name="Geller-Mcgrath D.E."/>
            <person name="Sieber C.M.K."/>
            <person name="Emerson J.B."/>
            <person name="Anantharaman K."/>
            <person name="Thomas B.C."/>
            <person name="Malmstrom R."/>
            <person name="Stieglmeier M."/>
            <person name="Klingl A."/>
            <person name="Woyke T."/>
            <person name="Ryan C.M."/>
            <person name="Banfield J.F."/>
        </authorList>
    </citation>
    <scope>NUCLEOTIDE SEQUENCE [LARGE SCALE GENOMIC DNA]</scope>
</reference>
<evidence type="ECO:0000313" key="5">
    <source>
        <dbReference type="Proteomes" id="UP000230767"/>
    </source>
</evidence>
<protein>
    <recommendedName>
        <fullName evidence="6">Alpha-2-macroglobulin domain-containing protein</fullName>
    </recommendedName>
</protein>
<evidence type="ECO:0008006" key="6">
    <source>
        <dbReference type="Google" id="ProtNLM"/>
    </source>
</evidence>
<comment type="similarity">
    <text evidence="1">Belongs to the protease inhibitor I39 (alpha-2-macroglobulin) family. Bacterial alpha-2-macroglobulin subfamily.</text>
</comment>
<comment type="caution">
    <text evidence="4">The sequence shown here is derived from an EMBL/GenBank/DDBJ whole genome shotgun (WGS) entry which is preliminary data.</text>
</comment>
<evidence type="ECO:0000259" key="2">
    <source>
        <dbReference type="SMART" id="SM01359"/>
    </source>
</evidence>
<dbReference type="Gene3D" id="2.60.40.1930">
    <property type="match status" value="1"/>
</dbReference>
<dbReference type="InterPro" id="IPR041246">
    <property type="entry name" value="Bact_MG10"/>
</dbReference>
<evidence type="ECO:0000259" key="3">
    <source>
        <dbReference type="SMART" id="SM01360"/>
    </source>
</evidence>
<proteinExistence type="inferred from homology"/>
<organism evidence="4 5">
    <name type="scientific">Candidatus Nealsonbacteria bacterium CG_4_10_14_0_8_um_filter_37_14</name>
    <dbReference type="NCBI Taxonomy" id="1974684"/>
    <lineage>
        <taxon>Bacteria</taxon>
        <taxon>Candidatus Nealsoniibacteriota</taxon>
    </lineage>
</organism>
<dbReference type="InterPro" id="IPR041462">
    <property type="entry name" value="Bact_A2M_MG6"/>
</dbReference>
<dbReference type="SMART" id="SM01359">
    <property type="entry name" value="A2M_N_2"/>
    <property type="match status" value="1"/>
</dbReference>
<evidence type="ECO:0000256" key="1">
    <source>
        <dbReference type="ARBA" id="ARBA00010556"/>
    </source>
</evidence>
<dbReference type="Pfam" id="PF07703">
    <property type="entry name" value="A2M_BRD"/>
    <property type="match status" value="1"/>
</dbReference>
<dbReference type="Pfam" id="PF17973">
    <property type="entry name" value="bMG10"/>
    <property type="match status" value="1"/>
</dbReference>
<dbReference type="GO" id="GO:0004866">
    <property type="term" value="F:endopeptidase inhibitor activity"/>
    <property type="evidence" value="ECO:0007669"/>
    <property type="project" value="InterPro"/>
</dbReference>
<dbReference type="CDD" id="cd02891">
    <property type="entry name" value="A2M_like"/>
    <property type="match status" value="1"/>
</dbReference>
<dbReference type="Pfam" id="PF00207">
    <property type="entry name" value="A2M"/>
    <property type="match status" value="1"/>
</dbReference>
<dbReference type="InterPro" id="IPR008930">
    <property type="entry name" value="Terpenoid_cyclase/PrenylTrfase"/>
</dbReference>
<dbReference type="Proteomes" id="UP000230767">
    <property type="component" value="Unassembled WGS sequence"/>
</dbReference>
<gene>
    <name evidence="4" type="ORF">COY73_01550</name>
</gene>